<evidence type="ECO:0000313" key="5">
    <source>
        <dbReference type="EMBL" id="MPM38502.1"/>
    </source>
</evidence>
<accession>A0A644ZC83</accession>
<evidence type="ECO:0000256" key="3">
    <source>
        <dbReference type="ARBA" id="ARBA00022801"/>
    </source>
</evidence>
<proteinExistence type="inferred from homology"/>
<dbReference type="InterPro" id="IPR051201">
    <property type="entry name" value="Chloro_Bact_Ser_Proteases"/>
</dbReference>
<keyword evidence="2" id="KW-0645">Protease</keyword>
<comment type="similarity">
    <text evidence="1">Belongs to the peptidase S1C family.</text>
</comment>
<dbReference type="Pfam" id="PF13180">
    <property type="entry name" value="PDZ_2"/>
    <property type="match status" value="1"/>
</dbReference>
<evidence type="ECO:0000256" key="2">
    <source>
        <dbReference type="ARBA" id="ARBA00022670"/>
    </source>
</evidence>
<name>A0A644ZC83_9ZZZZ</name>
<dbReference type="Gene3D" id="2.30.42.10">
    <property type="match status" value="1"/>
</dbReference>
<sequence length="559" mass="61429">MNFIFLKNFSLFVLTLISLKEVRAQDNMSLVMEKTIKEVVQEGYWASVRIWGYDTVKRVQNSAQFSGVVVTKEGHILTVAHGIQPGKTYKVRFPDGREVIGMSLGKMDFIDNGVVYDLGMIKINGGGNWPVAQMGWSYSLQKNVPGVGISYQTYLNRLYPSLRFGRVVEELNQNGFIHSTCVMEPGDSGGPMFDNLGRVVGIHSQCGVYVDENFEIPVDVYRKYWTALNIPKLYKTYPEITDDIGTDTLASALVSIDALEKPGFSLGELEERLSSSAIELTGNKKGVQVKSTGTLVSMDSKNLVIGKSSELGDQIKVVFKGKSYPATVIGRDNDLDLVYLQVKKKIGEGLGKEDFFNSSDTFKLKDLGTFLISPLPGGRKVSVLSSTKFSLPKFFSSGYFGASAQMSGGKVTINMVHPKSPADSVKLMVGDLIVGVNGLPVNQLQDFGRELFKYDPGDSINVECVRSDSAFVTTIKLTRIPNARHTAELFPGGKSDRRDGFNRIFTHDADIRPDECGGPVFDSAGNLQGVNIGRFSRTTTVVLTPQAVWESLQKHIKGL</sequence>
<dbReference type="Pfam" id="PF13365">
    <property type="entry name" value="Trypsin_2"/>
    <property type="match status" value="1"/>
</dbReference>
<comment type="caution">
    <text evidence="5">The sequence shown here is derived from an EMBL/GenBank/DDBJ whole genome shotgun (WGS) entry which is preliminary data.</text>
</comment>
<dbReference type="PROSITE" id="PS50106">
    <property type="entry name" value="PDZ"/>
    <property type="match status" value="1"/>
</dbReference>
<evidence type="ECO:0000259" key="4">
    <source>
        <dbReference type="PROSITE" id="PS50106"/>
    </source>
</evidence>
<dbReference type="GO" id="GO:0006508">
    <property type="term" value="P:proteolysis"/>
    <property type="evidence" value="ECO:0007669"/>
    <property type="project" value="UniProtKB-KW"/>
</dbReference>
<dbReference type="Gene3D" id="2.40.10.10">
    <property type="entry name" value="Trypsin-like serine proteases"/>
    <property type="match status" value="3"/>
</dbReference>
<dbReference type="GO" id="GO:0008233">
    <property type="term" value="F:peptidase activity"/>
    <property type="evidence" value="ECO:0007669"/>
    <property type="project" value="UniProtKB-KW"/>
</dbReference>
<dbReference type="AlphaFoldDB" id="A0A644ZC83"/>
<dbReference type="SMART" id="SM00228">
    <property type="entry name" value="PDZ"/>
    <property type="match status" value="1"/>
</dbReference>
<dbReference type="InterPro" id="IPR001478">
    <property type="entry name" value="PDZ"/>
</dbReference>
<dbReference type="PANTHER" id="PTHR43343">
    <property type="entry name" value="PEPTIDASE S12"/>
    <property type="match status" value="1"/>
</dbReference>
<dbReference type="InterPro" id="IPR009003">
    <property type="entry name" value="Peptidase_S1_PA"/>
</dbReference>
<dbReference type="SUPFAM" id="SSF50156">
    <property type="entry name" value="PDZ domain-like"/>
    <property type="match status" value="1"/>
</dbReference>
<feature type="domain" description="PDZ" evidence="4">
    <location>
        <begin position="388"/>
        <end position="444"/>
    </location>
</feature>
<dbReference type="PANTHER" id="PTHR43343:SF6">
    <property type="entry name" value="PROTEASE DO-LIKE 5, CHLOROPLASTIC ISOFORM X1"/>
    <property type="match status" value="1"/>
</dbReference>
<organism evidence="5">
    <name type="scientific">bioreactor metagenome</name>
    <dbReference type="NCBI Taxonomy" id="1076179"/>
    <lineage>
        <taxon>unclassified sequences</taxon>
        <taxon>metagenomes</taxon>
        <taxon>ecological metagenomes</taxon>
    </lineage>
</organism>
<dbReference type="EMBL" id="VSSQ01008307">
    <property type="protein sequence ID" value="MPM38502.1"/>
    <property type="molecule type" value="Genomic_DNA"/>
</dbReference>
<dbReference type="InterPro" id="IPR043504">
    <property type="entry name" value="Peptidase_S1_PA_chymotrypsin"/>
</dbReference>
<keyword evidence="3" id="KW-0378">Hydrolase</keyword>
<evidence type="ECO:0000256" key="1">
    <source>
        <dbReference type="ARBA" id="ARBA00010541"/>
    </source>
</evidence>
<dbReference type="InterPro" id="IPR036034">
    <property type="entry name" value="PDZ_sf"/>
</dbReference>
<dbReference type="SUPFAM" id="SSF50494">
    <property type="entry name" value="Trypsin-like serine proteases"/>
    <property type="match status" value="2"/>
</dbReference>
<protein>
    <recommendedName>
        <fullName evidence="4">PDZ domain-containing protein</fullName>
    </recommendedName>
</protein>
<reference evidence="5" key="1">
    <citation type="submission" date="2019-08" db="EMBL/GenBank/DDBJ databases">
        <authorList>
            <person name="Kucharzyk K."/>
            <person name="Murdoch R.W."/>
            <person name="Higgins S."/>
            <person name="Loffler F."/>
        </authorList>
    </citation>
    <scope>NUCLEOTIDE SEQUENCE</scope>
</reference>
<gene>
    <name evidence="5" type="ORF">SDC9_85131</name>
</gene>